<organism evidence="1 2">
    <name type="scientific">Mythimna loreyi</name>
    <dbReference type="NCBI Taxonomy" id="667449"/>
    <lineage>
        <taxon>Eukaryota</taxon>
        <taxon>Metazoa</taxon>
        <taxon>Ecdysozoa</taxon>
        <taxon>Arthropoda</taxon>
        <taxon>Hexapoda</taxon>
        <taxon>Insecta</taxon>
        <taxon>Pterygota</taxon>
        <taxon>Neoptera</taxon>
        <taxon>Endopterygota</taxon>
        <taxon>Lepidoptera</taxon>
        <taxon>Glossata</taxon>
        <taxon>Ditrysia</taxon>
        <taxon>Noctuoidea</taxon>
        <taxon>Noctuidae</taxon>
        <taxon>Noctuinae</taxon>
        <taxon>Hadenini</taxon>
        <taxon>Mythimna</taxon>
    </lineage>
</organism>
<sequence length="330" mass="36712">MKELEEEIRLHSLDLPGMETFPGGSDPAVLDLTRNDFYPFARDVEPPTTPSNTGPPATPSNTGPPATPSNTGPPATPKKRRSLTLSNGGAIMKIDNMHQSIRSRKRPPTVPTQKISTPEPFGTLPPIDLSHEDWGMPKHKIKFVFEEVTQPPLTRALHTGAFVMKLMGCGAMILLALMLLSNVINKRQKKKRTRRGEVLVADVNAVEQHQETVERTPSEPREPGPVNNDSPPSYYECTLYSINEGVGEVPPPYTRPEHQNHQNGFVDNERRACSEDVAPEMRSKLVLNTSFDPICGRIIEIISFDANSNNNMTRKTSNDDVEKPRTHKQN</sequence>
<keyword evidence="2" id="KW-1185">Reference proteome</keyword>
<evidence type="ECO:0000313" key="2">
    <source>
        <dbReference type="Proteomes" id="UP001231649"/>
    </source>
</evidence>
<protein>
    <submittedName>
        <fullName evidence="1">Uncharacterized protein</fullName>
    </submittedName>
</protein>
<reference evidence="1" key="1">
    <citation type="submission" date="2023-03" db="EMBL/GenBank/DDBJ databases">
        <title>Chromosome-level genomes of two armyworms, Mythimna separata and Mythimna loreyi, provide insights into the biosynthesis and reception of sex pheromones.</title>
        <authorList>
            <person name="Zhao H."/>
        </authorList>
    </citation>
    <scope>NUCLEOTIDE SEQUENCE</scope>
    <source>
        <strain evidence="1">BeijingLab</strain>
    </source>
</reference>
<comment type="caution">
    <text evidence="1">The sequence shown here is derived from an EMBL/GenBank/DDBJ whole genome shotgun (WGS) entry which is preliminary data.</text>
</comment>
<dbReference type="EMBL" id="CM056801">
    <property type="protein sequence ID" value="KAJ8708879.1"/>
    <property type="molecule type" value="Genomic_DNA"/>
</dbReference>
<gene>
    <name evidence="1" type="ORF">PYW08_010261</name>
</gene>
<accession>A0ACC2Q7R6</accession>
<dbReference type="Proteomes" id="UP001231649">
    <property type="component" value="Chromosome 25"/>
</dbReference>
<proteinExistence type="predicted"/>
<name>A0ACC2Q7R6_9NEOP</name>
<evidence type="ECO:0000313" key="1">
    <source>
        <dbReference type="EMBL" id="KAJ8708879.1"/>
    </source>
</evidence>